<protein>
    <submittedName>
        <fullName evidence="2">Uncharacterized protein</fullName>
    </submittedName>
</protein>
<evidence type="ECO:0000256" key="1">
    <source>
        <dbReference type="SAM" id="MobiDB-lite"/>
    </source>
</evidence>
<evidence type="ECO:0000313" key="2">
    <source>
        <dbReference type="EMBL" id="EOB01794.1"/>
    </source>
</evidence>
<reference evidence="3" key="1">
    <citation type="journal article" date="2013" name="Nat. Genet.">
        <title>The duck genome and transcriptome provide insight into an avian influenza virus reservoir species.</title>
        <authorList>
            <person name="Huang Y."/>
            <person name="Li Y."/>
            <person name="Burt D.W."/>
            <person name="Chen H."/>
            <person name="Zhang Y."/>
            <person name="Qian W."/>
            <person name="Kim H."/>
            <person name="Gan S."/>
            <person name="Zhao Y."/>
            <person name="Li J."/>
            <person name="Yi K."/>
            <person name="Feng H."/>
            <person name="Zhu P."/>
            <person name="Li B."/>
            <person name="Liu Q."/>
            <person name="Fairley S."/>
            <person name="Magor K.E."/>
            <person name="Du Z."/>
            <person name="Hu X."/>
            <person name="Goodman L."/>
            <person name="Tafer H."/>
            <person name="Vignal A."/>
            <person name="Lee T."/>
            <person name="Kim K.W."/>
            <person name="Sheng Z."/>
            <person name="An Y."/>
            <person name="Searle S."/>
            <person name="Herrero J."/>
            <person name="Groenen M.A."/>
            <person name="Crooijmans R.P."/>
            <person name="Faraut T."/>
            <person name="Cai Q."/>
            <person name="Webster R.G."/>
            <person name="Aldridge J.R."/>
            <person name="Warren W.C."/>
            <person name="Bartschat S."/>
            <person name="Kehr S."/>
            <person name="Marz M."/>
            <person name="Stadler P.F."/>
            <person name="Smith J."/>
            <person name="Kraus R.H."/>
            <person name="Zhao Y."/>
            <person name="Ren L."/>
            <person name="Fei J."/>
            <person name="Morisson M."/>
            <person name="Kaiser P."/>
            <person name="Griffin D.K."/>
            <person name="Rao M."/>
            <person name="Pitel F."/>
            <person name="Wang J."/>
            <person name="Li N."/>
        </authorList>
    </citation>
    <scope>NUCLEOTIDE SEQUENCE [LARGE SCALE GENOMIC DNA]</scope>
</reference>
<dbReference type="AlphaFoldDB" id="R0L859"/>
<evidence type="ECO:0000313" key="3">
    <source>
        <dbReference type="Proteomes" id="UP000296049"/>
    </source>
</evidence>
<dbReference type="EMBL" id="KB743040">
    <property type="protein sequence ID" value="EOB01794.1"/>
    <property type="molecule type" value="Genomic_DNA"/>
</dbReference>
<gene>
    <name evidence="2" type="ORF">Anapl_01525</name>
</gene>
<sequence>MKSKGERLLLSEGESFMVSSCAYRAREGSFAGSGAGDRGSSGVSFQPEPLGVLLVASLGAKCPMEILCSYTGPPRTVSISQSSVSKQQAPAERGPALSAPARPQAAAVLVVAGPVPVMAVVVVTVTVRVVPARTIPAGAAPVTSPGQVPGRWAQRGTVAALAVFTIPAGRCQLAPNIAFPCFIVLQKCSFSAVSDESEEGNLPHGCILKSRCRSDCFLPKHAALRQGTGQVFVELAGNGSLGLQHHPNLGCSNSACFEGPQQKGGGHLLFQEGESSGVGSDVWRRWQPGGDQVSVVKFISSMGKVPCVVPHRPSCQGSRAEHLYCTGRRRFSLQPTISEAEPIKQWSLCSMRPFSVQGFRKKDLQAPWFTARRADARQRHGGKHAVPCEDSQVINYSEWYCTAGQLHLQVLAEHYLRVLLNLALLPMDAFEECNIYTPLEMAKMQKATWPPSNLPMGGDSERSWGPVAFRSATSTRMFLQLSCPLQSSPQVPCQGIQAGQTASKKLALKLVLNISNAIMRNMARRDWKVWPTRLEKKTGGLVWGWGFRRAEELQCSSITSLNDDQVRDSGAPSVQEKEKETLSPFSKDVLLESMPCQDATVVHVMKTQFAALVKTWMWCLTKMKKDGSGLTCMQPHTQTKRRHKAPHTSTQPSEEHADIQVLAHTSGARKRVQMWFIKAPSRCRCCTTTKTETALREICSMYGDYTVIIVTLLIVARVLVAVRLSPPEEQLHLCADVAAAMEEAEPGLPLHSSLGAY</sequence>
<dbReference type="Proteomes" id="UP000296049">
    <property type="component" value="Unassembled WGS sequence"/>
</dbReference>
<organism evidence="2 3">
    <name type="scientific">Anas platyrhynchos</name>
    <name type="common">Mallard</name>
    <name type="synonym">Anas boschas</name>
    <dbReference type="NCBI Taxonomy" id="8839"/>
    <lineage>
        <taxon>Eukaryota</taxon>
        <taxon>Metazoa</taxon>
        <taxon>Chordata</taxon>
        <taxon>Craniata</taxon>
        <taxon>Vertebrata</taxon>
        <taxon>Euteleostomi</taxon>
        <taxon>Archelosauria</taxon>
        <taxon>Archosauria</taxon>
        <taxon>Dinosauria</taxon>
        <taxon>Saurischia</taxon>
        <taxon>Theropoda</taxon>
        <taxon>Coelurosauria</taxon>
        <taxon>Aves</taxon>
        <taxon>Neognathae</taxon>
        <taxon>Galloanserae</taxon>
        <taxon>Anseriformes</taxon>
        <taxon>Anatidae</taxon>
        <taxon>Anatinae</taxon>
        <taxon>Anas</taxon>
    </lineage>
</organism>
<name>R0L859_ANAPL</name>
<proteinExistence type="predicted"/>
<accession>R0L859</accession>
<feature type="region of interest" description="Disordered" evidence="1">
    <location>
        <begin position="632"/>
        <end position="656"/>
    </location>
</feature>
<keyword evidence="3" id="KW-1185">Reference proteome</keyword>